<dbReference type="InterPro" id="IPR050765">
    <property type="entry name" value="Riboflavin_Biosynth_HTPR"/>
</dbReference>
<comment type="pathway">
    <text evidence="2 12">Cofactor biosynthesis; riboflavin biosynthesis; 5-amino-6-(D-ribitylamino)uracil from GTP: step 2/4.</text>
</comment>
<dbReference type="GO" id="GO:0008703">
    <property type="term" value="F:5-amino-6-(5-phosphoribosylamino)uracil reductase activity"/>
    <property type="evidence" value="ECO:0007669"/>
    <property type="project" value="UniProtKB-EC"/>
</dbReference>
<gene>
    <name evidence="18" type="primary">ribD</name>
    <name evidence="18" type="ORF">KC729_15120</name>
</gene>
<dbReference type="PROSITE" id="PS51747">
    <property type="entry name" value="CYT_DCMP_DEAMINASES_2"/>
    <property type="match status" value="1"/>
</dbReference>
<dbReference type="GO" id="GO:0008270">
    <property type="term" value="F:zinc ion binding"/>
    <property type="evidence" value="ECO:0007669"/>
    <property type="project" value="InterPro"/>
</dbReference>
<dbReference type="Gene3D" id="3.40.140.10">
    <property type="entry name" value="Cytidine Deaminase, domain 2"/>
    <property type="match status" value="1"/>
</dbReference>
<comment type="similarity">
    <text evidence="5 12">In the C-terminal section; belongs to the HTP reductase family.</text>
</comment>
<dbReference type="AlphaFoldDB" id="A0A956M372"/>
<feature type="binding site" evidence="14">
    <location>
        <position position="159"/>
    </location>
    <ligand>
        <name>substrate</name>
    </ligand>
</feature>
<dbReference type="Gene3D" id="3.40.430.10">
    <property type="entry name" value="Dihydrofolate Reductase, subunit A"/>
    <property type="match status" value="1"/>
</dbReference>
<protein>
    <recommendedName>
        <fullName evidence="12">Riboflavin biosynthesis protein RibD</fullName>
    </recommendedName>
    <domain>
        <recommendedName>
            <fullName evidence="12">Diaminohydroxyphosphoribosylaminopyrimidine deaminase</fullName>
            <shortName evidence="12">DRAP deaminase</shortName>
            <ecNumber evidence="12">3.5.4.26</ecNumber>
        </recommendedName>
        <alternativeName>
            <fullName evidence="12">Riboflavin-specific deaminase</fullName>
        </alternativeName>
    </domain>
    <domain>
        <recommendedName>
            <fullName evidence="12">5-amino-6-(5-phosphoribosylamino)uracil reductase</fullName>
            <ecNumber evidence="12">1.1.1.193</ecNumber>
        </recommendedName>
        <alternativeName>
            <fullName evidence="12">HTP reductase</fullName>
        </alternativeName>
    </domain>
</protein>
<organism evidence="18 19">
    <name type="scientific">Eiseniibacteriota bacterium</name>
    <dbReference type="NCBI Taxonomy" id="2212470"/>
    <lineage>
        <taxon>Bacteria</taxon>
        <taxon>Candidatus Eiseniibacteriota</taxon>
    </lineage>
</organism>
<evidence type="ECO:0000256" key="16">
    <source>
        <dbReference type="SAM" id="MobiDB-lite"/>
    </source>
</evidence>
<accession>A0A956M372</accession>
<evidence type="ECO:0000256" key="9">
    <source>
        <dbReference type="ARBA" id="ARBA00022857"/>
    </source>
</evidence>
<sequence>MRSALRAAGKGLGHVSPNPLVGAALEHPAKSAAHRRFGGPHAERMLLDAIGSEAAGGTVHLTLEPCSHHGKTGPCADLLIEAGVRRVVVATLDPNPSVRGRGVARLRKAGIEVEIGPGAREALALNLPYFQRHLYERAWIELKEAITLDGRVADSGGRSRWITGPEARRIVHRDRARADALVIGAGTLRADDPELTGRDTPGSTTTRIVIDSRLRISPEARVWQAWHADSGGRRPGSEGRPIGRRDTPTVSGNFVRRSDGRWLRRPRLILATVRGVPGGRLERFRERGWEPWLLPARGGHVSLPALARRAAREGLHHLLVEAGPTLAQAWLEADLVDALTLYMAPKVLGGRFGWTGSFQSPLARAPHWESVALDRIGEEGCWRLRRPGVLDRMADDVHRIG</sequence>
<comment type="similarity">
    <text evidence="4 12">In the N-terminal section; belongs to the cytidine and deoxycytidylate deaminase family.</text>
</comment>
<dbReference type="InterPro" id="IPR016192">
    <property type="entry name" value="APOBEC/CMP_deaminase_Zn-bd"/>
</dbReference>
<keyword evidence="6 12" id="KW-0686">Riboflavin biosynthesis</keyword>
<evidence type="ECO:0000256" key="11">
    <source>
        <dbReference type="ARBA" id="ARBA00023268"/>
    </source>
</evidence>
<feature type="binding site" evidence="14">
    <location>
        <position position="198"/>
    </location>
    <ligand>
        <name>substrate</name>
    </ligand>
</feature>
<feature type="binding site" evidence="14">
    <location>
        <position position="195"/>
    </location>
    <ligand>
        <name>NADP(+)</name>
        <dbReference type="ChEBI" id="CHEBI:58349"/>
    </ligand>
</feature>
<evidence type="ECO:0000256" key="15">
    <source>
        <dbReference type="PIRSR" id="PIRSR006769-3"/>
    </source>
</evidence>
<dbReference type="Pfam" id="PF00383">
    <property type="entry name" value="dCMP_cyt_deam_1"/>
    <property type="match status" value="1"/>
</dbReference>
<dbReference type="InterPro" id="IPR024072">
    <property type="entry name" value="DHFR-like_dom_sf"/>
</dbReference>
<comment type="pathway">
    <text evidence="3 12">Cofactor biosynthesis; riboflavin biosynthesis; 5-amino-6-(D-ribitylamino)uracil from GTP: step 3/4.</text>
</comment>
<keyword evidence="7 12" id="KW-0479">Metal-binding</keyword>
<dbReference type="NCBIfam" id="TIGR00326">
    <property type="entry name" value="eubact_ribD"/>
    <property type="match status" value="1"/>
</dbReference>
<evidence type="ECO:0000313" key="18">
    <source>
        <dbReference type="EMBL" id="MCA9729021.1"/>
    </source>
</evidence>
<feature type="binding site" evidence="14">
    <location>
        <position position="175"/>
    </location>
    <ligand>
        <name>substrate</name>
    </ligand>
</feature>
<keyword evidence="8 12" id="KW-0862">Zinc</keyword>
<evidence type="ECO:0000256" key="7">
    <source>
        <dbReference type="ARBA" id="ARBA00022723"/>
    </source>
</evidence>
<comment type="cofactor">
    <cofactor evidence="12 15">
        <name>Zn(2+)</name>
        <dbReference type="ChEBI" id="CHEBI:29105"/>
    </cofactor>
    <text evidence="12 15">Binds 1 zinc ion.</text>
</comment>
<dbReference type="PIRSF" id="PIRSF006769">
    <property type="entry name" value="RibD"/>
    <property type="match status" value="1"/>
</dbReference>
<evidence type="ECO:0000256" key="10">
    <source>
        <dbReference type="ARBA" id="ARBA00023002"/>
    </source>
</evidence>
<feature type="binding site" evidence="14">
    <location>
        <position position="212"/>
    </location>
    <ligand>
        <name>NADP(+)</name>
        <dbReference type="ChEBI" id="CHEBI:58349"/>
    </ligand>
</feature>
<evidence type="ECO:0000256" key="8">
    <source>
        <dbReference type="ARBA" id="ARBA00022833"/>
    </source>
</evidence>
<evidence type="ECO:0000256" key="2">
    <source>
        <dbReference type="ARBA" id="ARBA00004882"/>
    </source>
</evidence>
<feature type="binding site" evidence="15">
    <location>
        <position position="66"/>
    </location>
    <ligand>
        <name>Zn(2+)</name>
        <dbReference type="ChEBI" id="CHEBI:29105"/>
        <note>catalytic</note>
    </ligand>
</feature>
<feature type="binding site" evidence="15">
    <location>
        <position position="75"/>
    </location>
    <ligand>
        <name>Zn(2+)</name>
        <dbReference type="ChEBI" id="CHEBI:29105"/>
        <note>catalytic</note>
    </ligand>
</feature>
<dbReference type="InterPro" id="IPR002734">
    <property type="entry name" value="RibDG_C"/>
</dbReference>
<feature type="binding site" evidence="15">
    <location>
        <position position="41"/>
    </location>
    <ligand>
        <name>Zn(2+)</name>
        <dbReference type="ChEBI" id="CHEBI:29105"/>
        <note>catalytic</note>
    </ligand>
</feature>
<feature type="domain" description="CMP/dCMP-type deaminase" evidence="17">
    <location>
        <begin position="1"/>
        <end position="114"/>
    </location>
</feature>
<evidence type="ECO:0000256" key="13">
    <source>
        <dbReference type="PIRSR" id="PIRSR006769-1"/>
    </source>
</evidence>
<dbReference type="EC" id="3.5.4.26" evidence="12"/>
<dbReference type="CDD" id="cd01284">
    <property type="entry name" value="Riboflavin_deaminase-reductase"/>
    <property type="match status" value="1"/>
</dbReference>
<dbReference type="Proteomes" id="UP000697710">
    <property type="component" value="Unassembled WGS sequence"/>
</dbReference>
<evidence type="ECO:0000256" key="4">
    <source>
        <dbReference type="ARBA" id="ARBA00005259"/>
    </source>
</evidence>
<feature type="compositionally biased region" description="Basic and acidic residues" evidence="16">
    <location>
        <begin position="230"/>
        <end position="247"/>
    </location>
</feature>
<dbReference type="InterPro" id="IPR004794">
    <property type="entry name" value="Eubact_RibD"/>
</dbReference>
<reference evidence="18" key="2">
    <citation type="journal article" date="2021" name="Microbiome">
        <title>Successional dynamics and alternative stable states in a saline activated sludge microbial community over 9 years.</title>
        <authorList>
            <person name="Wang Y."/>
            <person name="Ye J."/>
            <person name="Ju F."/>
            <person name="Liu L."/>
            <person name="Boyd J.A."/>
            <person name="Deng Y."/>
            <person name="Parks D.H."/>
            <person name="Jiang X."/>
            <person name="Yin X."/>
            <person name="Woodcroft B.J."/>
            <person name="Tyson G.W."/>
            <person name="Hugenholtz P."/>
            <person name="Polz M.F."/>
            <person name="Zhang T."/>
        </authorList>
    </citation>
    <scope>NUCLEOTIDE SEQUENCE</scope>
    <source>
        <strain evidence="18">HKST-UBA01</strain>
    </source>
</reference>
<dbReference type="InterPro" id="IPR016193">
    <property type="entry name" value="Cytidine_deaminase-like"/>
</dbReference>
<dbReference type="InterPro" id="IPR002125">
    <property type="entry name" value="CMP_dCMP_dom"/>
</dbReference>
<dbReference type="Pfam" id="PF01872">
    <property type="entry name" value="RibD_C"/>
    <property type="match status" value="1"/>
</dbReference>
<feature type="binding site" evidence="14">
    <location>
        <position position="191"/>
    </location>
    <ligand>
        <name>NADP(+)</name>
        <dbReference type="ChEBI" id="CHEBI:58349"/>
    </ligand>
</feature>
<dbReference type="GO" id="GO:0009231">
    <property type="term" value="P:riboflavin biosynthetic process"/>
    <property type="evidence" value="ECO:0007669"/>
    <property type="project" value="UniProtKB-KW"/>
</dbReference>
<dbReference type="EC" id="1.1.1.193" evidence="12"/>
<evidence type="ECO:0000256" key="5">
    <source>
        <dbReference type="ARBA" id="ARBA00007417"/>
    </source>
</evidence>
<evidence type="ECO:0000259" key="17">
    <source>
        <dbReference type="PROSITE" id="PS51747"/>
    </source>
</evidence>
<keyword evidence="11" id="KW-0511">Multifunctional enzyme</keyword>
<comment type="catalytic activity">
    <reaction evidence="12">
        <text>2,5-diamino-6-hydroxy-4-(5-phosphoribosylamino)-pyrimidine + H2O + H(+) = 5-amino-6-(5-phospho-D-ribosylamino)uracil + NH4(+)</text>
        <dbReference type="Rhea" id="RHEA:21868"/>
        <dbReference type="ChEBI" id="CHEBI:15377"/>
        <dbReference type="ChEBI" id="CHEBI:15378"/>
        <dbReference type="ChEBI" id="CHEBI:28938"/>
        <dbReference type="ChEBI" id="CHEBI:58453"/>
        <dbReference type="ChEBI" id="CHEBI:58614"/>
        <dbReference type="EC" id="3.5.4.26"/>
    </reaction>
</comment>
<evidence type="ECO:0000256" key="6">
    <source>
        <dbReference type="ARBA" id="ARBA00022619"/>
    </source>
</evidence>
<evidence type="ECO:0000256" key="1">
    <source>
        <dbReference type="ARBA" id="ARBA00002151"/>
    </source>
</evidence>
<comment type="caution">
    <text evidence="18">The sequence shown here is derived from an EMBL/GenBank/DDBJ whole genome shotgun (WGS) entry which is preliminary data.</text>
</comment>
<name>A0A956M372_UNCEI</name>
<keyword evidence="9 12" id="KW-0521">NADP</keyword>
<feature type="active site" description="Proton donor" evidence="13">
    <location>
        <position position="43"/>
    </location>
</feature>
<feature type="binding site" evidence="14">
    <location>
        <position position="161"/>
    </location>
    <ligand>
        <name>NADP(+)</name>
        <dbReference type="ChEBI" id="CHEBI:58349"/>
    </ligand>
</feature>
<dbReference type="SUPFAM" id="SSF53597">
    <property type="entry name" value="Dihydrofolate reductase-like"/>
    <property type="match status" value="1"/>
</dbReference>
<comment type="catalytic activity">
    <reaction evidence="12">
        <text>5-amino-6-(5-phospho-D-ribitylamino)uracil + NADP(+) = 5-amino-6-(5-phospho-D-ribosylamino)uracil + NADPH + H(+)</text>
        <dbReference type="Rhea" id="RHEA:17845"/>
        <dbReference type="ChEBI" id="CHEBI:15378"/>
        <dbReference type="ChEBI" id="CHEBI:57783"/>
        <dbReference type="ChEBI" id="CHEBI:58349"/>
        <dbReference type="ChEBI" id="CHEBI:58421"/>
        <dbReference type="ChEBI" id="CHEBI:58453"/>
        <dbReference type="EC" id="1.1.1.193"/>
    </reaction>
</comment>
<evidence type="ECO:0000256" key="3">
    <source>
        <dbReference type="ARBA" id="ARBA00004910"/>
    </source>
</evidence>
<evidence type="ECO:0000256" key="14">
    <source>
        <dbReference type="PIRSR" id="PIRSR006769-2"/>
    </source>
</evidence>
<dbReference type="PROSITE" id="PS00903">
    <property type="entry name" value="CYT_DCMP_DEAMINASES_1"/>
    <property type="match status" value="1"/>
</dbReference>
<keyword evidence="12 18" id="KW-0378">Hydrolase</keyword>
<proteinExistence type="inferred from homology"/>
<dbReference type="EMBL" id="JAGQHR010000547">
    <property type="protein sequence ID" value="MCA9729021.1"/>
    <property type="molecule type" value="Genomic_DNA"/>
</dbReference>
<evidence type="ECO:0000256" key="12">
    <source>
        <dbReference type="PIRNR" id="PIRNR006769"/>
    </source>
</evidence>
<reference evidence="18" key="1">
    <citation type="submission" date="2020-04" db="EMBL/GenBank/DDBJ databases">
        <authorList>
            <person name="Zhang T."/>
        </authorList>
    </citation>
    <scope>NUCLEOTIDE SEQUENCE</scope>
    <source>
        <strain evidence="18">HKST-UBA01</strain>
    </source>
</reference>
<dbReference type="SUPFAM" id="SSF53927">
    <property type="entry name" value="Cytidine deaminase-like"/>
    <property type="match status" value="1"/>
</dbReference>
<feature type="binding site" evidence="14">
    <location>
        <position position="187"/>
    </location>
    <ligand>
        <name>NADP(+)</name>
        <dbReference type="ChEBI" id="CHEBI:58349"/>
    </ligand>
</feature>
<feature type="region of interest" description="Disordered" evidence="16">
    <location>
        <begin position="229"/>
        <end position="251"/>
    </location>
</feature>
<dbReference type="PANTHER" id="PTHR38011:SF7">
    <property type="entry name" value="2,5-DIAMINO-6-RIBOSYLAMINO-4(3H)-PYRIMIDINONE 5'-PHOSPHATE REDUCTASE"/>
    <property type="match status" value="1"/>
</dbReference>
<comment type="function">
    <text evidence="1 12">Converts 2,5-diamino-6-(ribosylamino)-4(3h)-pyrimidinone 5'-phosphate into 5-amino-6-(ribosylamino)-2,4(1h,3h)-pyrimidinedione 5'-phosphate.</text>
</comment>
<dbReference type="PANTHER" id="PTHR38011">
    <property type="entry name" value="DIHYDROFOLATE REDUCTASE FAMILY PROTEIN (AFU_ORTHOLOGUE AFUA_8G06820)"/>
    <property type="match status" value="1"/>
</dbReference>
<dbReference type="GO" id="GO:0008835">
    <property type="term" value="F:diaminohydroxyphosphoribosylaminopyrimidine deaminase activity"/>
    <property type="evidence" value="ECO:0007669"/>
    <property type="project" value="UniProtKB-EC"/>
</dbReference>
<evidence type="ECO:0000313" key="19">
    <source>
        <dbReference type="Proteomes" id="UP000697710"/>
    </source>
</evidence>
<feature type="binding site" evidence="14">
    <location>
        <position position="145"/>
    </location>
    <ligand>
        <name>NADP(+)</name>
        <dbReference type="ChEBI" id="CHEBI:58349"/>
    </ligand>
</feature>
<keyword evidence="10 12" id="KW-0560">Oxidoreductase</keyword>